<organism evidence="3 4">
    <name type="scientific">Natrialba aegyptia DSM 13077</name>
    <dbReference type="NCBI Taxonomy" id="1227491"/>
    <lineage>
        <taxon>Archaea</taxon>
        <taxon>Methanobacteriati</taxon>
        <taxon>Methanobacteriota</taxon>
        <taxon>Stenosarchaea group</taxon>
        <taxon>Halobacteria</taxon>
        <taxon>Halobacteriales</taxon>
        <taxon>Natrialbaceae</taxon>
        <taxon>Natrialba</taxon>
    </lineage>
</organism>
<evidence type="ECO:0000256" key="1">
    <source>
        <dbReference type="SAM" id="MobiDB-lite"/>
    </source>
</evidence>
<gene>
    <name evidence="3" type="ORF">C480_02098</name>
</gene>
<dbReference type="AlphaFoldDB" id="M0BGY9"/>
<keyword evidence="4" id="KW-1185">Reference proteome</keyword>
<dbReference type="RefSeq" id="WP_006663965.1">
    <property type="nucleotide sequence ID" value="NZ_AOIP01000010.1"/>
</dbReference>
<comment type="caution">
    <text evidence="3">The sequence shown here is derived from an EMBL/GenBank/DDBJ whole genome shotgun (WGS) entry which is preliminary data.</text>
</comment>
<dbReference type="EMBL" id="AOIP01000010">
    <property type="protein sequence ID" value="ELZ09538.1"/>
    <property type="molecule type" value="Genomic_DNA"/>
</dbReference>
<dbReference type="PATRIC" id="fig|1227491.4.peg.430"/>
<accession>M0BGY9</accession>
<proteinExistence type="predicted"/>
<keyword evidence="2" id="KW-0472">Membrane</keyword>
<feature type="transmembrane region" description="Helical" evidence="2">
    <location>
        <begin position="67"/>
        <end position="96"/>
    </location>
</feature>
<feature type="compositionally biased region" description="Low complexity" evidence="1">
    <location>
        <begin position="16"/>
        <end position="45"/>
    </location>
</feature>
<evidence type="ECO:0000256" key="2">
    <source>
        <dbReference type="SAM" id="Phobius"/>
    </source>
</evidence>
<evidence type="ECO:0000313" key="3">
    <source>
        <dbReference type="EMBL" id="ELZ09538.1"/>
    </source>
</evidence>
<keyword evidence="2" id="KW-0812">Transmembrane</keyword>
<sequence>MNGDSTDGNRAELEPTAVADADGDTDTATNTSTSTDTDAGTADGNRSPVAELGRRLAVVRADPRQRAVALVLTTVIGLALAWLHWFGLVLAGALVGLASANLWRALAAAVGFGLIALGVFAVSLGGATATVIEMRPVVYLTVGSAIGLPVLGSLVRGLV</sequence>
<evidence type="ECO:0000313" key="4">
    <source>
        <dbReference type="Proteomes" id="UP000011591"/>
    </source>
</evidence>
<feature type="region of interest" description="Disordered" evidence="1">
    <location>
        <begin position="1"/>
        <end position="47"/>
    </location>
</feature>
<protein>
    <submittedName>
        <fullName evidence="3">Uncharacterized protein</fullName>
    </submittedName>
</protein>
<name>M0BGY9_9EURY</name>
<feature type="transmembrane region" description="Helical" evidence="2">
    <location>
        <begin position="137"/>
        <end position="155"/>
    </location>
</feature>
<keyword evidence="2" id="KW-1133">Transmembrane helix</keyword>
<feature type="transmembrane region" description="Helical" evidence="2">
    <location>
        <begin position="102"/>
        <end position="125"/>
    </location>
</feature>
<reference evidence="3 4" key="1">
    <citation type="journal article" date="2014" name="PLoS Genet.">
        <title>Phylogenetically driven sequencing of extremely halophilic archaea reveals strategies for static and dynamic osmo-response.</title>
        <authorList>
            <person name="Becker E.A."/>
            <person name="Seitzer P.M."/>
            <person name="Tritt A."/>
            <person name="Larsen D."/>
            <person name="Krusor M."/>
            <person name="Yao A.I."/>
            <person name="Wu D."/>
            <person name="Madern D."/>
            <person name="Eisen J.A."/>
            <person name="Darling A.E."/>
            <person name="Facciotti M.T."/>
        </authorList>
    </citation>
    <scope>NUCLEOTIDE SEQUENCE [LARGE SCALE GENOMIC DNA]</scope>
    <source>
        <strain evidence="3 4">DSM 13077</strain>
    </source>
</reference>
<dbReference type="Proteomes" id="UP000011591">
    <property type="component" value="Unassembled WGS sequence"/>
</dbReference>
<dbReference type="OrthoDB" id="206232at2157"/>